<feature type="domain" description="Dihydrodipicolinate reductase C-terminal" evidence="15">
    <location>
        <begin position="110"/>
        <end position="226"/>
    </location>
</feature>
<reference evidence="16" key="1">
    <citation type="journal article" date="2014" name="Int. J. Syst. Evol. Microbiol.">
        <title>Complete genome sequence of Corynebacterium casei LMG S-19264T (=DSM 44701T), isolated from a smear-ripened cheese.</title>
        <authorList>
            <consortium name="US DOE Joint Genome Institute (JGI-PGF)"/>
            <person name="Walter F."/>
            <person name="Albersmeier A."/>
            <person name="Kalinowski J."/>
            <person name="Ruckert C."/>
        </authorList>
    </citation>
    <scope>NUCLEOTIDE SEQUENCE</scope>
    <source>
        <strain evidence="16">CGMCC 1.16548</strain>
    </source>
</reference>
<keyword evidence="2" id="KW-0963">Cytoplasm</keyword>
<sequence>MATSVAIVGSTGRMGGLIDRLLTAGEGFDVHARIGRGDSLDQLDGADVVIDVSVPAVSPGVVEAALDRGIPIVVGTSGWTADRIAPVAARVAADPELTALFIPNFSLGSALATRFAELAAPHFESIEIIEAHHAGKTDSPSGTAIRTAELIGAARAELGPVAAPHADQRARGQQVASVPVHSMRMSGVSARQEVVLGGAGETVRIVHETLSDESYEPGILLALGAATPGTGLVVGLGALLGL</sequence>
<evidence type="ECO:0000256" key="2">
    <source>
        <dbReference type="ARBA" id="ARBA00022490"/>
    </source>
</evidence>
<dbReference type="GO" id="GO:0005829">
    <property type="term" value="C:cytosol"/>
    <property type="evidence" value="ECO:0007669"/>
    <property type="project" value="TreeGrafter"/>
</dbReference>
<evidence type="ECO:0000256" key="9">
    <source>
        <dbReference type="ARBA" id="ARBA00037922"/>
    </source>
</evidence>
<keyword evidence="7" id="KW-0520">NAD</keyword>
<keyword evidence="6" id="KW-0560">Oxidoreductase</keyword>
<reference evidence="16" key="2">
    <citation type="submission" date="2020-09" db="EMBL/GenBank/DDBJ databases">
        <authorList>
            <person name="Sun Q."/>
            <person name="Zhou Y."/>
        </authorList>
    </citation>
    <scope>NUCLEOTIDE SEQUENCE</scope>
    <source>
        <strain evidence="16">CGMCC 1.16548</strain>
    </source>
</reference>
<evidence type="ECO:0000259" key="15">
    <source>
        <dbReference type="Pfam" id="PF05173"/>
    </source>
</evidence>
<feature type="domain" description="Dihydrodipicolinate reductase N-terminal" evidence="14">
    <location>
        <begin position="4"/>
        <end position="105"/>
    </location>
</feature>
<keyword evidence="3" id="KW-0028">Amino-acid biosynthesis</keyword>
<evidence type="ECO:0000256" key="4">
    <source>
        <dbReference type="ARBA" id="ARBA00022857"/>
    </source>
</evidence>
<dbReference type="Gene3D" id="3.40.50.720">
    <property type="entry name" value="NAD(P)-binding Rossmann-like Domain"/>
    <property type="match status" value="1"/>
</dbReference>
<dbReference type="NCBIfam" id="TIGR00036">
    <property type="entry name" value="dapB"/>
    <property type="match status" value="1"/>
</dbReference>
<dbReference type="AlphaFoldDB" id="A0A8J3GPL6"/>
<dbReference type="PANTHER" id="PTHR20836">
    <property type="entry name" value="DIHYDRODIPICOLINATE REDUCTASE"/>
    <property type="match status" value="1"/>
</dbReference>
<dbReference type="Pfam" id="PF05173">
    <property type="entry name" value="DapB_C"/>
    <property type="match status" value="1"/>
</dbReference>
<proteinExistence type="inferred from homology"/>
<comment type="catalytic activity">
    <reaction evidence="12">
        <text>(S)-2,3,4,5-tetrahydrodipicolinate + NAD(+) + H2O = (2S,4S)-4-hydroxy-2,3,4,5-tetrahydrodipicolinate + NADH + H(+)</text>
        <dbReference type="Rhea" id="RHEA:35323"/>
        <dbReference type="ChEBI" id="CHEBI:15377"/>
        <dbReference type="ChEBI" id="CHEBI:15378"/>
        <dbReference type="ChEBI" id="CHEBI:16845"/>
        <dbReference type="ChEBI" id="CHEBI:57540"/>
        <dbReference type="ChEBI" id="CHEBI:57945"/>
        <dbReference type="ChEBI" id="CHEBI:67139"/>
        <dbReference type="EC" id="1.17.1.8"/>
    </reaction>
</comment>
<evidence type="ECO:0000256" key="13">
    <source>
        <dbReference type="NCBIfam" id="TIGR00036"/>
    </source>
</evidence>
<dbReference type="SUPFAM" id="SSF51735">
    <property type="entry name" value="NAD(P)-binding Rossmann-fold domains"/>
    <property type="match status" value="1"/>
</dbReference>
<evidence type="ECO:0000256" key="6">
    <source>
        <dbReference type="ARBA" id="ARBA00023002"/>
    </source>
</evidence>
<dbReference type="GO" id="GO:0008839">
    <property type="term" value="F:4-hydroxy-tetrahydrodipicolinate reductase"/>
    <property type="evidence" value="ECO:0007669"/>
    <property type="project" value="UniProtKB-UniRule"/>
</dbReference>
<evidence type="ECO:0000256" key="7">
    <source>
        <dbReference type="ARBA" id="ARBA00023027"/>
    </source>
</evidence>
<dbReference type="EMBL" id="BNAI01000001">
    <property type="protein sequence ID" value="GHF11374.1"/>
    <property type="molecule type" value="Genomic_DNA"/>
</dbReference>
<evidence type="ECO:0000256" key="5">
    <source>
        <dbReference type="ARBA" id="ARBA00022915"/>
    </source>
</evidence>
<comment type="catalytic activity">
    <reaction evidence="11">
        <text>(S)-2,3,4,5-tetrahydrodipicolinate + NADP(+) + H2O = (2S,4S)-4-hydroxy-2,3,4,5-tetrahydrodipicolinate + NADPH + H(+)</text>
        <dbReference type="Rhea" id="RHEA:35331"/>
        <dbReference type="ChEBI" id="CHEBI:15377"/>
        <dbReference type="ChEBI" id="CHEBI:15378"/>
        <dbReference type="ChEBI" id="CHEBI:16845"/>
        <dbReference type="ChEBI" id="CHEBI:57783"/>
        <dbReference type="ChEBI" id="CHEBI:58349"/>
        <dbReference type="ChEBI" id="CHEBI:67139"/>
        <dbReference type="EC" id="1.17.1.8"/>
    </reaction>
</comment>
<dbReference type="Gene3D" id="3.30.360.10">
    <property type="entry name" value="Dihydrodipicolinate Reductase, domain 2"/>
    <property type="match status" value="1"/>
</dbReference>
<comment type="caution">
    <text evidence="16">The sequence shown here is derived from an EMBL/GenBank/DDBJ whole genome shotgun (WGS) entry which is preliminary data.</text>
</comment>
<dbReference type="EC" id="1.17.1.8" evidence="10 13"/>
<dbReference type="InterPro" id="IPR022664">
    <property type="entry name" value="DapB_N_CS"/>
</dbReference>
<comment type="pathway">
    <text evidence="9">Amino-acid biosynthesis; L-lysine biosynthesis via DAP pathway; (S)-tetrahydrodipicolinate from L-aspartate: step 4/4.</text>
</comment>
<evidence type="ECO:0000256" key="11">
    <source>
        <dbReference type="ARBA" id="ARBA00049080"/>
    </source>
</evidence>
<keyword evidence="5" id="KW-0220">Diaminopimelate biosynthesis</keyword>
<dbReference type="PANTHER" id="PTHR20836:SF0">
    <property type="entry name" value="4-HYDROXY-TETRAHYDRODIPICOLINATE REDUCTASE 1, CHLOROPLASTIC-RELATED"/>
    <property type="match status" value="1"/>
</dbReference>
<dbReference type="PROSITE" id="PS01298">
    <property type="entry name" value="DAPB"/>
    <property type="match status" value="1"/>
</dbReference>
<evidence type="ECO:0000259" key="14">
    <source>
        <dbReference type="Pfam" id="PF01113"/>
    </source>
</evidence>
<accession>A0A8J3GPL6</accession>
<evidence type="ECO:0000256" key="8">
    <source>
        <dbReference type="ARBA" id="ARBA00023154"/>
    </source>
</evidence>
<dbReference type="FunFam" id="3.30.360.10:FF:000009">
    <property type="entry name" value="4-hydroxy-tetrahydrodipicolinate reductase"/>
    <property type="match status" value="1"/>
</dbReference>
<protein>
    <recommendedName>
        <fullName evidence="10 13">4-hydroxy-tetrahydrodipicolinate reductase</fullName>
        <ecNumber evidence="10 13">1.17.1.8</ecNumber>
    </recommendedName>
</protein>
<evidence type="ECO:0000256" key="10">
    <source>
        <dbReference type="ARBA" id="ARBA00038983"/>
    </source>
</evidence>
<dbReference type="GO" id="GO:0019877">
    <property type="term" value="P:diaminopimelate biosynthetic process"/>
    <property type="evidence" value="ECO:0007669"/>
    <property type="project" value="UniProtKB-KW"/>
</dbReference>
<keyword evidence="4" id="KW-0521">NADP</keyword>
<dbReference type="Proteomes" id="UP000617531">
    <property type="component" value="Unassembled WGS sequence"/>
</dbReference>
<evidence type="ECO:0000313" key="17">
    <source>
        <dbReference type="Proteomes" id="UP000617531"/>
    </source>
</evidence>
<dbReference type="PIRSF" id="PIRSF000161">
    <property type="entry name" value="DHPR"/>
    <property type="match status" value="1"/>
</dbReference>
<evidence type="ECO:0000256" key="12">
    <source>
        <dbReference type="ARBA" id="ARBA00049396"/>
    </source>
</evidence>
<dbReference type="InterPro" id="IPR036291">
    <property type="entry name" value="NAD(P)-bd_dom_sf"/>
</dbReference>
<name>A0A8J3GPL6_9MICO</name>
<evidence type="ECO:0000256" key="1">
    <source>
        <dbReference type="ARBA" id="ARBA00006642"/>
    </source>
</evidence>
<keyword evidence="17" id="KW-1185">Reference proteome</keyword>
<dbReference type="InterPro" id="IPR023940">
    <property type="entry name" value="DHDPR_bac"/>
</dbReference>
<dbReference type="InterPro" id="IPR000846">
    <property type="entry name" value="DapB_N"/>
</dbReference>
<evidence type="ECO:0000256" key="3">
    <source>
        <dbReference type="ARBA" id="ARBA00022605"/>
    </source>
</evidence>
<dbReference type="Pfam" id="PF01113">
    <property type="entry name" value="DapB_N"/>
    <property type="match status" value="1"/>
</dbReference>
<dbReference type="SUPFAM" id="SSF55347">
    <property type="entry name" value="Glyceraldehyde-3-phosphate dehydrogenase-like, C-terminal domain"/>
    <property type="match status" value="1"/>
</dbReference>
<dbReference type="CDD" id="cd02274">
    <property type="entry name" value="DHDPR_N"/>
    <property type="match status" value="1"/>
</dbReference>
<dbReference type="GO" id="GO:0009089">
    <property type="term" value="P:lysine biosynthetic process via diaminopimelate"/>
    <property type="evidence" value="ECO:0007669"/>
    <property type="project" value="UniProtKB-UniRule"/>
</dbReference>
<gene>
    <name evidence="16" type="primary">dapB</name>
    <name evidence="16" type="ORF">GCM10011600_10760</name>
</gene>
<evidence type="ECO:0000313" key="16">
    <source>
        <dbReference type="EMBL" id="GHF11374.1"/>
    </source>
</evidence>
<dbReference type="RefSeq" id="WP_191282332.1">
    <property type="nucleotide sequence ID" value="NZ_BNAI01000001.1"/>
</dbReference>
<comment type="similarity">
    <text evidence="1">Belongs to the DapB family.</text>
</comment>
<dbReference type="InterPro" id="IPR022663">
    <property type="entry name" value="DapB_C"/>
</dbReference>
<keyword evidence="8" id="KW-0457">Lysine biosynthesis</keyword>
<organism evidence="16 17">
    <name type="scientific">Pseudolysinimonas yzui</name>
    <dbReference type="NCBI Taxonomy" id="2708254"/>
    <lineage>
        <taxon>Bacteria</taxon>
        <taxon>Bacillati</taxon>
        <taxon>Actinomycetota</taxon>
        <taxon>Actinomycetes</taxon>
        <taxon>Micrococcales</taxon>
        <taxon>Microbacteriaceae</taxon>
        <taxon>Pseudolysinimonas</taxon>
    </lineage>
</organism>